<dbReference type="AlphaFoldDB" id="A0A5B9QVQ8"/>
<dbReference type="RefSeq" id="WP_148076173.1">
    <property type="nucleotide sequence ID" value="NZ_CP042913.1"/>
</dbReference>
<dbReference type="InterPro" id="IPR011042">
    <property type="entry name" value="6-blade_b-propeller_TolB-like"/>
</dbReference>
<evidence type="ECO:0000313" key="3">
    <source>
        <dbReference type="Proteomes" id="UP000323917"/>
    </source>
</evidence>
<evidence type="ECO:0000313" key="2">
    <source>
        <dbReference type="EMBL" id="QEG38013.1"/>
    </source>
</evidence>
<keyword evidence="1" id="KW-0732">Signal</keyword>
<proteinExistence type="predicted"/>
<dbReference type="Proteomes" id="UP000323917">
    <property type="component" value="Chromosome"/>
</dbReference>
<keyword evidence="3" id="KW-1185">Reference proteome</keyword>
<feature type="chain" id="PRO_5023013828" description="PEP-CTERM protein-sorting domain-containing protein" evidence="1">
    <location>
        <begin position="26"/>
        <end position="280"/>
    </location>
</feature>
<evidence type="ECO:0000256" key="1">
    <source>
        <dbReference type="SAM" id="SignalP"/>
    </source>
</evidence>
<feature type="signal peptide" evidence="1">
    <location>
        <begin position="1"/>
        <end position="25"/>
    </location>
</feature>
<dbReference type="Gene3D" id="2.120.10.30">
    <property type="entry name" value="TolB, C-terminal domain"/>
    <property type="match status" value="1"/>
</dbReference>
<gene>
    <name evidence="2" type="ORF">Pr1d_53610</name>
</gene>
<name>A0A5B9QVQ8_9BACT</name>
<accession>A0A5B9QVQ8</accession>
<dbReference type="SUPFAM" id="SSF63825">
    <property type="entry name" value="YWTD domain"/>
    <property type="match status" value="1"/>
</dbReference>
<evidence type="ECO:0008006" key="4">
    <source>
        <dbReference type="Google" id="ProtNLM"/>
    </source>
</evidence>
<organism evidence="2 3">
    <name type="scientific">Bythopirellula goksoeyrii</name>
    <dbReference type="NCBI Taxonomy" id="1400387"/>
    <lineage>
        <taxon>Bacteria</taxon>
        <taxon>Pseudomonadati</taxon>
        <taxon>Planctomycetota</taxon>
        <taxon>Planctomycetia</taxon>
        <taxon>Pirellulales</taxon>
        <taxon>Lacipirellulaceae</taxon>
        <taxon>Bythopirellula</taxon>
    </lineage>
</organism>
<protein>
    <recommendedName>
        <fullName evidence="4">PEP-CTERM protein-sorting domain-containing protein</fullName>
    </recommendedName>
</protein>
<dbReference type="OrthoDB" id="1752945at2"/>
<reference evidence="2 3" key="1">
    <citation type="submission" date="2019-08" db="EMBL/GenBank/DDBJ databases">
        <title>Deep-cultivation of Planctomycetes and their phenomic and genomic characterization uncovers novel biology.</title>
        <authorList>
            <person name="Wiegand S."/>
            <person name="Jogler M."/>
            <person name="Boedeker C."/>
            <person name="Pinto D."/>
            <person name="Vollmers J."/>
            <person name="Rivas-Marin E."/>
            <person name="Kohn T."/>
            <person name="Peeters S.H."/>
            <person name="Heuer A."/>
            <person name="Rast P."/>
            <person name="Oberbeckmann S."/>
            <person name="Bunk B."/>
            <person name="Jeske O."/>
            <person name="Meyerdierks A."/>
            <person name="Storesund J.E."/>
            <person name="Kallscheuer N."/>
            <person name="Luecker S."/>
            <person name="Lage O.M."/>
            <person name="Pohl T."/>
            <person name="Merkel B.J."/>
            <person name="Hornburger P."/>
            <person name="Mueller R.-W."/>
            <person name="Bruemmer F."/>
            <person name="Labrenz M."/>
            <person name="Spormann A.M."/>
            <person name="Op den Camp H."/>
            <person name="Overmann J."/>
            <person name="Amann R."/>
            <person name="Jetten M.S.M."/>
            <person name="Mascher T."/>
            <person name="Medema M.H."/>
            <person name="Devos D.P."/>
            <person name="Kaster A.-K."/>
            <person name="Ovreas L."/>
            <person name="Rohde M."/>
            <person name="Galperin M.Y."/>
            <person name="Jogler C."/>
        </authorList>
    </citation>
    <scope>NUCLEOTIDE SEQUENCE [LARGE SCALE GENOMIC DNA]</scope>
    <source>
        <strain evidence="2 3">Pr1d</strain>
    </source>
</reference>
<dbReference type="KEGG" id="bgok:Pr1d_53610"/>
<dbReference type="EMBL" id="CP042913">
    <property type="protein sequence ID" value="QEG38013.1"/>
    <property type="molecule type" value="Genomic_DNA"/>
</dbReference>
<sequence precursor="true">MTTHFPRFGLSLGIAMLAITTPLLAEGPGGFTDGMQASDGVLYSVNQITGELITIDPNSAAISVVGSTGFNLVEGLTYHTPTDSLLAVDNESDQLIAIDRQTGAGTAIGSIGRDFVFGLTYSEHNDTLYAYDNLANELLTLDPTSGTVEGGAPLFIDFVGGLTDQPETGVIFGVDFGNSQVFLIDLEGGLAGPIVDVGLTSLQSVAFDSTTGDLFAIDLQVGSDALLRIDPLSDTVNTVGFLESVSLASLEFVPTAVPEPSASILLFTAVAFLSTRLSRL</sequence>